<dbReference type="PANTHER" id="PTHR40392">
    <property type="entry name" value="2-PHOSPHO-L-LACTATE GUANYLYLTRANSFERASE"/>
    <property type="match status" value="1"/>
</dbReference>
<keyword evidence="4" id="KW-0342">GTP-binding</keyword>
<keyword evidence="5" id="KW-0812">Transmembrane</keyword>
<dbReference type="InterPro" id="IPR029044">
    <property type="entry name" value="Nucleotide-diphossugar_trans"/>
</dbReference>
<comment type="caution">
    <text evidence="6">The sequence shown here is derived from an EMBL/GenBank/DDBJ whole genome shotgun (WGS) entry which is preliminary data.</text>
</comment>
<keyword evidence="1 6" id="KW-0808">Transferase</keyword>
<evidence type="ECO:0000313" key="6">
    <source>
        <dbReference type="EMBL" id="HHP81827.1"/>
    </source>
</evidence>
<dbReference type="GO" id="GO:0005525">
    <property type="term" value="F:GTP binding"/>
    <property type="evidence" value="ECO:0007669"/>
    <property type="project" value="UniProtKB-KW"/>
</dbReference>
<organism evidence="6">
    <name type="scientific">Ignisphaera aggregans</name>
    <dbReference type="NCBI Taxonomy" id="334771"/>
    <lineage>
        <taxon>Archaea</taxon>
        <taxon>Thermoproteota</taxon>
        <taxon>Thermoprotei</taxon>
        <taxon>Desulfurococcales</taxon>
        <taxon>Desulfurococcaceae</taxon>
        <taxon>Ignisphaera</taxon>
    </lineage>
</organism>
<dbReference type="Pfam" id="PF01983">
    <property type="entry name" value="CofC"/>
    <property type="match status" value="1"/>
</dbReference>
<dbReference type="GO" id="GO:0043814">
    <property type="term" value="F:phospholactate guanylyltransferase activity"/>
    <property type="evidence" value="ECO:0007669"/>
    <property type="project" value="UniProtKB-EC"/>
</dbReference>
<dbReference type="PANTHER" id="PTHR40392:SF1">
    <property type="entry name" value="2-PHOSPHO-L-LACTATE GUANYLYLTRANSFERASE"/>
    <property type="match status" value="1"/>
</dbReference>
<reference evidence="6" key="1">
    <citation type="journal article" date="2020" name="mSystems">
        <title>Genome- and Community-Level Interaction Insights into Carbon Utilization and Element Cycling Functions of Hydrothermarchaeota in Hydrothermal Sediment.</title>
        <authorList>
            <person name="Zhou Z."/>
            <person name="Liu Y."/>
            <person name="Xu W."/>
            <person name="Pan J."/>
            <person name="Luo Z.H."/>
            <person name="Li M."/>
        </authorList>
    </citation>
    <scope>NUCLEOTIDE SEQUENCE [LARGE SCALE GENOMIC DNA]</scope>
    <source>
        <strain evidence="7">SpSt-1</strain>
        <strain evidence="6">SpSt-1121</strain>
    </source>
</reference>
<gene>
    <name evidence="6" type="primary">cofC</name>
    <name evidence="7" type="ORF">ENL47_06595</name>
    <name evidence="6" type="ORF">ENM84_04095</name>
</gene>
<keyword evidence="5" id="KW-1133">Transmembrane helix</keyword>
<dbReference type="Gene3D" id="3.90.550.10">
    <property type="entry name" value="Spore Coat Polysaccharide Biosynthesis Protein SpsA, Chain A"/>
    <property type="match status" value="1"/>
</dbReference>
<evidence type="ECO:0000256" key="1">
    <source>
        <dbReference type="ARBA" id="ARBA00022679"/>
    </source>
</evidence>
<evidence type="ECO:0000256" key="5">
    <source>
        <dbReference type="SAM" id="Phobius"/>
    </source>
</evidence>
<dbReference type="InterPro" id="IPR002835">
    <property type="entry name" value="CofC"/>
</dbReference>
<dbReference type="EMBL" id="DRZI01000174">
    <property type="protein sequence ID" value="HHP81827.1"/>
    <property type="molecule type" value="Genomic_DNA"/>
</dbReference>
<keyword evidence="3" id="KW-0547">Nucleotide-binding</keyword>
<accession>A0A7C5XMD8</accession>
<dbReference type="EMBL" id="DRUB01000126">
    <property type="protein sequence ID" value="HHR96468.1"/>
    <property type="molecule type" value="Genomic_DNA"/>
</dbReference>
<keyword evidence="2 6" id="KW-0548">Nucleotidyltransferase</keyword>
<keyword evidence="5" id="KW-0472">Membrane</keyword>
<dbReference type="AlphaFoldDB" id="A0A7C5XMD8"/>
<evidence type="ECO:0000256" key="2">
    <source>
        <dbReference type="ARBA" id="ARBA00022695"/>
    </source>
</evidence>
<name>A0A7C5XMD8_9CREN</name>
<protein>
    <submittedName>
        <fullName evidence="6">2-phospho-L-lactate guanylyltransferase</fullName>
        <ecNumber evidence="6">2.7.7.68</ecNumber>
    </submittedName>
</protein>
<dbReference type="NCBIfam" id="TIGR03552">
    <property type="entry name" value="F420_cofC"/>
    <property type="match status" value="1"/>
</dbReference>
<evidence type="ECO:0000313" key="7">
    <source>
        <dbReference type="EMBL" id="HHR96468.1"/>
    </source>
</evidence>
<evidence type="ECO:0000256" key="3">
    <source>
        <dbReference type="ARBA" id="ARBA00022741"/>
    </source>
</evidence>
<feature type="transmembrane region" description="Helical" evidence="5">
    <location>
        <begin position="6"/>
        <end position="26"/>
    </location>
</feature>
<sequence length="234" mass="26855">MPFTLHSYSAIIKMLGQFMIVVLIPIKTLTKAKSRLRPIEESIRIEIIKAMLRDVIDAYINSKSVDRVILITPDTNIKDIVKEFDIDIIQDNGVGQIKAYFKGIEHVLKNYEYKFNSLIFSVADTPFISSYDVNTIARAYQEGFEAVLVPSIDGGTNVMLQKYPLAIELMHGENSFKRHLSKAFEKKVKVYIYSSIGSFIDIDTVEDILIAKYLCEYIHKDDKEICKVLYRLII</sequence>
<proteinExistence type="predicted"/>
<evidence type="ECO:0000256" key="4">
    <source>
        <dbReference type="ARBA" id="ARBA00023134"/>
    </source>
</evidence>
<dbReference type="EC" id="2.7.7.68" evidence="6"/>
<dbReference type="SUPFAM" id="SSF53448">
    <property type="entry name" value="Nucleotide-diphospho-sugar transferases"/>
    <property type="match status" value="1"/>
</dbReference>